<comment type="caution">
    <text evidence="2">The sequence shown here is derived from an EMBL/GenBank/DDBJ whole genome shotgun (WGS) entry which is preliminary data.</text>
</comment>
<dbReference type="AlphaFoldDB" id="A0A7W7RR82"/>
<dbReference type="Proteomes" id="UP000534286">
    <property type="component" value="Unassembled WGS sequence"/>
</dbReference>
<dbReference type="RefSeq" id="WP_184753174.1">
    <property type="nucleotide sequence ID" value="NZ_BAABEK010000052.1"/>
</dbReference>
<organism evidence="2 3">
    <name type="scientific">Streptosporangium album</name>
    <dbReference type="NCBI Taxonomy" id="47479"/>
    <lineage>
        <taxon>Bacteria</taxon>
        <taxon>Bacillati</taxon>
        <taxon>Actinomycetota</taxon>
        <taxon>Actinomycetes</taxon>
        <taxon>Streptosporangiales</taxon>
        <taxon>Streptosporangiaceae</taxon>
        <taxon>Streptosporangium</taxon>
    </lineage>
</organism>
<protein>
    <submittedName>
        <fullName evidence="2">Uncharacterized protein</fullName>
    </submittedName>
</protein>
<evidence type="ECO:0000313" key="3">
    <source>
        <dbReference type="Proteomes" id="UP000534286"/>
    </source>
</evidence>
<reference evidence="2 3" key="1">
    <citation type="submission" date="2020-08" db="EMBL/GenBank/DDBJ databases">
        <title>Sequencing the genomes of 1000 actinobacteria strains.</title>
        <authorList>
            <person name="Klenk H.-P."/>
        </authorList>
    </citation>
    <scope>NUCLEOTIDE SEQUENCE [LARGE SCALE GENOMIC DNA]</scope>
    <source>
        <strain evidence="2 3">DSM 43023</strain>
    </source>
</reference>
<evidence type="ECO:0000313" key="2">
    <source>
        <dbReference type="EMBL" id="MBB4936663.1"/>
    </source>
</evidence>
<proteinExistence type="predicted"/>
<gene>
    <name evidence="2" type="ORF">FHR32_000968</name>
</gene>
<keyword evidence="3" id="KW-1185">Reference proteome</keyword>
<evidence type="ECO:0000256" key="1">
    <source>
        <dbReference type="SAM" id="MobiDB-lite"/>
    </source>
</evidence>
<accession>A0A7W7RR82</accession>
<dbReference type="EMBL" id="JACHJU010000001">
    <property type="protein sequence ID" value="MBB4936663.1"/>
    <property type="molecule type" value="Genomic_DNA"/>
</dbReference>
<name>A0A7W7RR82_9ACTN</name>
<feature type="region of interest" description="Disordered" evidence="1">
    <location>
        <begin position="68"/>
        <end position="91"/>
    </location>
</feature>
<sequence length="91" mass="10131">MSRTTICRWSSTVALADIGGVRAARGRRRVRLAPEATADLERLQAMADPEERSQAVALRKTSFDLAEQPPVQDFRRRDIAAEQNPPGRIDS</sequence>